<accession>A0A0F8XYQ2</accession>
<comment type="caution">
    <text evidence="1">The sequence shown here is derived from an EMBL/GenBank/DDBJ whole genome shotgun (WGS) entry which is preliminary data.</text>
</comment>
<reference evidence="1" key="1">
    <citation type="journal article" date="2015" name="Nature">
        <title>Complex archaea that bridge the gap between prokaryotes and eukaryotes.</title>
        <authorList>
            <person name="Spang A."/>
            <person name="Saw J.H."/>
            <person name="Jorgensen S.L."/>
            <person name="Zaremba-Niedzwiedzka K."/>
            <person name="Martijn J."/>
            <person name="Lind A.E."/>
            <person name="van Eijk R."/>
            <person name="Schleper C."/>
            <person name="Guy L."/>
            <person name="Ettema T.J."/>
        </authorList>
    </citation>
    <scope>NUCLEOTIDE SEQUENCE</scope>
</reference>
<feature type="non-terminal residue" evidence="1">
    <location>
        <position position="53"/>
    </location>
</feature>
<dbReference type="AlphaFoldDB" id="A0A0F8XYQ2"/>
<protein>
    <submittedName>
        <fullName evidence="1">Uncharacterized protein</fullName>
    </submittedName>
</protein>
<sequence length="53" mass="6053">MKLRKGEKLISFACRHPDGSMKHTNGKTRQVTFCPSCQFRYREAGCLFTPTST</sequence>
<gene>
    <name evidence="1" type="ORF">LCGC14_2964630</name>
</gene>
<organism evidence="1">
    <name type="scientific">marine sediment metagenome</name>
    <dbReference type="NCBI Taxonomy" id="412755"/>
    <lineage>
        <taxon>unclassified sequences</taxon>
        <taxon>metagenomes</taxon>
        <taxon>ecological metagenomes</taxon>
    </lineage>
</organism>
<dbReference type="EMBL" id="LAZR01060103">
    <property type="protein sequence ID" value="KKK66385.1"/>
    <property type="molecule type" value="Genomic_DNA"/>
</dbReference>
<name>A0A0F8XYQ2_9ZZZZ</name>
<proteinExistence type="predicted"/>
<evidence type="ECO:0000313" key="1">
    <source>
        <dbReference type="EMBL" id="KKK66385.1"/>
    </source>
</evidence>